<dbReference type="Gene3D" id="3.30.70.380">
    <property type="entry name" value="Ferrodoxin-fold anticodon-binding domain"/>
    <property type="match status" value="1"/>
</dbReference>
<feature type="non-terminal residue" evidence="1">
    <location>
        <position position="1"/>
    </location>
</feature>
<protein>
    <submittedName>
        <fullName evidence="1">Uncharacterized protein</fullName>
    </submittedName>
</protein>
<gene>
    <name evidence="1" type="ORF">g.12464</name>
</gene>
<dbReference type="EMBL" id="GEBQ01008268">
    <property type="protein sequence ID" value="JAT31709.1"/>
    <property type="molecule type" value="Transcribed_RNA"/>
</dbReference>
<dbReference type="AlphaFoldDB" id="A0A1B6M6Z6"/>
<proteinExistence type="predicted"/>
<sequence>DGQGGTAADSKQRHWHDTWQVTEMAAQSDLVLHRVEPFHSASFPHYINVGYRSCEKSFHSENAIVHVFKKQDPPHILLEDHCECFSVDDMKEDMIFEFLDRHMRNPFSNTLSPSTYIYNTLIEKLGPNFNTHEAIINYYCERTNAESKPSVHDTINVFNKLKEETVNIGTTVVRVTMRNKPVHLKDFSEAPVRCQMLIFGVESTSVFYEYLYHMITKFQTGWLLNVLEIEDEEWKSKIIVSSLEPEMFQGFSVVETLILPNGTMCHIIHIDLLAQGLFQLDDWRSLWGGKVDTSNSGHPTFHPRSLFPKEYAFDLGLSVPLHLKDQFEDRLFLMLWLLAGDMIVNTEHLSSYFPTDRELVCYCYRITYASHNNPLHRKRVIHIHENIIAKLISKSLQVNIT</sequence>
<name>A0A1B6M6Z6_9HEMI</name>
<organism evidence="1">
    <name type="scientific">Graphocephala atropunctata</name>
    <dbReference type="NCBI Taxonomy" id="36148"/>
    <lineage>
        <taxon>Eukaryota</taxon>
        <taxon>Metazoa</taxon>
        <taxon>Ecdysozoa</taxon>
        <taxon>Arthropoda</taxon>
        <taxon>Hexapoda</taxon>
        <taxon>Insecta</taxon>
        <taxon>Pterygota</taxon>
        <taxon>Neoptera</taxon>
        <taxon>Paraneoptera</taxon>
        <taxon>Hemiptera</taxon>
        <taxon>Auchenorrhyncha</taxon>
        <taxon>Membracoidea</taxon>
        <taxon>Cicadellidae</taxon>
        <taxon>Cicadellinae</taxon>
        <taxon>Cicadellini</taxon>
        <taxon>Graphocephala</taxon>
    </lineage>
</organism>
<reference evidence="1" key="1">
    <citation type="submission" date="2015-11" db="EMBL/GenBank/DDBJ databases">
        <title>De novo transcriptome assembly of four potential Pierce s Disease insect vectors from Arizona vineyards.</title>
        <authorList>
            <person name="Tassone E.E."/>
        </authorList>
    </citation>
    <scope>NUCLEOTIDE SEQUENCE</scope>
</reference>
<accession>A0A1B6M6Z6</accession>
<evidence type="ECO:0000313" key="1">
    <source>
        <dbReference type="EMBL" id="JAT31709.1"/>
    </source>
</evidence>
<dbReference type="InterPro" id="IPR036690">
    <property type="entry name" value="Fdx_antiC-bd_sf"/>
</dbReference>